<keyword evidence="7" id="KW-0012">Acyltransferase</keyword>
<evidence type="ECO:0000256" key="5">
    <source>
        <dbReference type="ARBA" id="ARBA00023194"/>
    </source>
</evidence>
<dbReference type="Gene3D" id="3.30.70.3290">
    <property type="match status" value="1"/>
</dbReference>
<proteinExistence type="predicted"/>
<organism evidence="10 11">
    <name type="scientific">Allokutzneria oryzae</name>
    <dbReference type="NCBI Taxonomy" id="1378989"/>
    <lineage>
        <taxon>Bacteria</taxon>
        <taxon>Bacillati</taxon>
        <taxon>Actinomycetota</taxon>
        <taxon>Actinomycetes</taxon>
        <taxon>Pseudonocardiales</taxon>
        <taxon>Pseudonocardiaceae</taxon>
        <taxon>Allokutzneria</taxon>
    </lineage>
</organism>
<evidence type="ECO:0000313" key="10">
    <source>
        <dbReference type="EMBL" id="MFB9909384.1"/>
    </source>
</evidence>
<dbReference type="EMBL" id="JBHLZU010000033">
    <property type="protein sequence ID" value="MFB9909384.1"/>
    <property type="molecule type" value="Genomic_DNA"/>
</dbReference>
<dbReference type="SUPFAM" id="SSF53901">
    <property type="entry name" value="Thiolase-like"/>
    <property type="match status" value="1"/>
</dbReference>
<reference evidence="10 11" key="1">
    <citation type="submission" date="2024-09" db="EMBL/GenBank/DDBJ databases">
        <authorList>
            <person name="Sun Q."/>
            <person name="Mori K."/>
        </authorList>
    </citation>
    <scope>NUCLEOTIDE SEQUENCE [LARGE SCALE GENOMIC DNA]</scope>
    <source>
        <strain evidence="10 11">TBRC 7907</strain>
    </source>
</reference>
<evidence type="ECO:0000256" key="2">
    <source>
        <dbReference type="ARBA" id="ARBA00022450"/>
    </source>
</evidence>
<dbReference type="InterPro" id="IPR015083">
    <property type="entry name" value="NorB/c/GfsB-D-like_docking"/>
</dbReference>
<dbReference type="SMART" id="SM00825">
    <property type="entry name" value="PKS_KS"/>
    <property type="match status" value="1"/>
</dbReference>
<dbReference type="Pfam" id="PF00550">
    <property type="entry name" value="PP-binding"/>
    <property type="match status" value="1"/>
</dbReference>
<dbReference type="InterPro" id="IPR016036">
    <property type="entry name" value="Malonyl_transacylase_ACP-bd"/>
</dbReference>
<dbReference type="SMART" id="SM01294">
    <property type="entry name" value="PKS_PP_betabranch"/>
    <property type="match status" value="1"/>
</dbReference>
<evidence type="ECO:0000256" key="6">
    <source>
        <dbReference type="ARBA" id="ARBA00023268"/>
    </source>
</evidence>
<dbReference type="Pfam" id="PF00109">
    <property type="entry name" value="ketoacyl-synt"/>
    <property type="match status" value="1"/>
</dbReference>
<keyword evidence="5" id="KW-0045">Antibiotic biosynthesis</keyword>
<dbReference type="InterPro" id="IPR009081">
    <property type="entry name" value="PP-bd_ACP"/>
</dbReference>
<dbReference type="Gene3D" id="1.10.1200.10">
    <property type="entry name" value="ACP-like"/>
    <property type="match status" value="1"/>
</dbReference>
<dbReference type="PANTHER" id="PTHR43775">
    <property type="entry name" value="FATTY ACID SYNTHASE"/>
    <property type="match status" value="1"/>
</dbReference>
<evidence type="ECO:0000256" key="1">
    <source>
        <dbReference type="ARBA" id="ARBA00001957"/>
    </source>
</evidence>
<keyword evidence="6" id="KW-0511">Multifunctional enzyme</keyword>
<accession>A0ABV6A876</accession>
<dbReference type="SUPFAM" id="SSF52151">
    <property type="entry name" value="FabD/lysophospholipase-like"/>
    <property type="match status" value="1"/>
</dbReference>
<dbReference type="Pfam" id="PF08990">
    <property type="entry name" value="Docking"/>
    <property type="match status" value="1"/>
</dbReference>
<dbReference type="PROSITE" id="PS00012">
    <property type="entry name" value="PHOSPHOPANTETHEINE"/>
    <property type="match status" value="1"/>
</dbReference>
<dbReference type="Gene3D" id="3.40.50.720">
    <property type="entry name" value="NAD(P)-binding Rossmann-like Domain"/>
    <property type="match status" value="1"/>
</dbReference>
<dbReference type="InterPro" id="IPR001227">
    <property type="entry name" value="Ac_transferase_dom_sf"/>
</dbReference>
<dbReference type="InterPro" id="IPR032821">
    <property type="entry name" value="PKS_assoc"/>
</dbReference>
<sequence>MSDDEKLLAYLKRVAGDLAKAREQLQEKEAAESEPIAIVSMGCRFAGGVRSPEDLWDLVVEGRDAVGGFPTDRGWEGSLLDAGDSDVKGSHTQQGAFIYDAGEFDPAFFGISPREALAMDPQQRLVLEVAWEAIERAGIDPLSLRGTKAGMFVGATSFNYGGDYLGAPEELGGHLITGNVTSVLSGRVNYTLGLEGPSMTFDTACSSSLVAMHLAAQALRRGECSMALAGGAAIMSTPGVFVEFSRQRGLAADGRCKSFAEAADGTGWGEGVGLVLLEKLSDARKNGHPVLAVLRGSAWNQDGASNGLTAPNGRAQQRVIRQALANAGLKAEDVDVVEAHGTGTTLGDPIEANALINTYGKERPTDRPLWLGSLKSNIAHTQAAAGSGSVIKMVMALRHGLLPKTLHVDAPSSEINWSAGAVSLLTEQVPWTAGERVRRAGVSAFGVSGTNAHLILEEAPAPDEPTDRVVEAPAVMPWVVSGRGAEALKAQANRIRSFVDSQEPVDLAYSLATTRSAFENRAVVLTGTNSGFTTALAALAQGESAEDVVVGEAVGDPRPVFVFPGQGSQWAGMAVELIDSSPVFAKRIKECDAALSEFVDFSVVDVLRGKPGAPSTDRVDVIQPLLWAVMVSLAELWRSFGVEPSAVIGHSQGEIAAAAVSGALSLSDAARVCALRSRSLIALSDRGGMLSLSMPLSDAEQLITKWGEKVSVAAVNGPSSVVVSGEPQALVGVQQAAEAQDVRARMIDVNYASHSAQVEELRAELLDVLAPIKPRSSDISFISTVTGEPIDTAKLDAEYWVTNLRQTVLLETATRAALKRRHRLFVEASPHPVLGMALQSTAESADADAVVVGSLRRNEGGPARFLRSVAEAYVNGAPVTWSAAFAELPARKIALPTYAFQRQRFWYTPPARSTVSPVETRFWDAVDAEDLTSVAQTLGVGENAQLGEVVTSLSSWRRRRLEVSAVDNWCYEIGWRTVSSADSPVALGGEWLVVTPASGAESVKDVLGLLTAAGAEVTRIDVDATDVADRAALAERIRDANPYFDGVLSLLALDDSARTAGLTATVTLAQALGDAEIDAPLWCVTQSAVALSAAEPIANPDQAMVWGFAGSYGAERPQRWGGLVDLPEQVDERSLSQLVAALGSSEPGEQYAVRQSGVFARRLVRAAARRGSREWTPSGTVVITGGLGALGGHLATWVAGAGAEHVLLLGRRGQETPGADKVRADLERLGVGVTIVACDAAERDQLETALKQAPTPITAVIHAAGVLDDSPVDALTSERLEAVVRNKATAARNLHELTASMELSAFVMFSAVAGTIGVAGQGNYAAANAYLDALAQHRRSQGLPATTVAWSAWEGSGMVDEATAEVLKGRGIPAMSRDLATAALQRALDVDETFLVVADITWEKFLDSGAVTATPLLSEVVTVSEEAEDTSAGELRTKLSTVDKVAGLRMLQDVVIAQAGSVLGYEGGSLPASRSFKELGVDSLTAVQLRNRLSDATGLRLPVTLAFDHPNAAALAEHLYEELAPSSSGVADLVREELDKLEATLTSVPADDAEARDAITARLRTLMWKWEGTAAQSAAVKGTSATEADELDAATDDEVFDLLDKELGFA</sequence>
<dbReference type="Gene3D" id="3.40.366.10">
    <property type="entry name" value="Malonyl-Coenzyme A Acyl Carrier Protein, domain 2"/>
    <property type="match status" value="1"/>
</dbReference>
<name>A0ABV6A876_9PSEU</name>
<dbReference type="RefSeq" id="WP_377862293.1">
    <property type="nucleotide sequence ID" value="NZ_JBHLZU010000033.1"/>
</dbReference>
<dbReference type="InterPro" id="IPR006162">
    <property type="entry name" value="Ppantetheine_attach_site"/>
</dbReference>
<dbReference type="InterPro" id="IPR014043">
    <property type="entry name" value="Acyl_transferase_dom"/>
</dbReference>
<dbReference type="InterPro" id="IPR020806">
    <property type="entry name" value="PKS_PP-bd"/>
</dbReference>
<dbReference type="InterPro" id="IPR036736">
    <property type="entry name" value="ACP-like_sf"/>
</dbReference>
<dbReference type="Pfam" id="PF02801">
    <property type="entry name" value="Ketoacyl-synt_C"/>
    <property type="match status" value="1"/>
</dbReference>
<protein>
    <submittedName>
        <fullName evidence="10">Type I polyketide synthase</fullName>
    </submittedName>
</protein>
<feature type="domain" description="Ketosynthase family 3 (KS3)" evidence="9">
    <location>
        <begin position="33"/>
        <end position="458"/>
    </location>
</feature>
<dbReference type="Proteomes" id="UP001589693">
    <property type="component" value="Unassembled WGS sequence"/>
</dbReference>
<dbReference type="InterPro" id="IPR041618">
    <property type="entry name" value="PKS_DE"/>
</dbReference>
<evidence type="ECO:0000256" key="4">
    <source>
        <dbReference type="ARBA" id="ARBA00022679"/>
    </source>
</evidence>
<dbReference type="Pfam" id="PF00698">
    <property type="entry name" value="Acyl_transf_1"/>
    <property type="match status" value="1"/>
</dbReference>
<dbReference type="SMART" id="SM00822">
    <property type="entry name" value="PKS_KR"/>
    <property type="match status" value="1"/>
</dbReference>
<dbReference type="Gene3D" id="3.40.47.10">
    <property type="match status" value="1"/>
</dbReference>
<dbReference type="PROSITE" id="PS50075">
    <property type="entry name" value="CARRIER"/>
    <property type="match status" value="1"/>
</dbReference>
<dbReference type="InterPro" id="IPR014030">
    <property type="entry name" value="Ketoacyl_synth_N"/>
</dbReference>
<dbReference type="CDD" id="cd00833">
    <property type="entry name" value="PKS"/>
    <property type="match status" value="1"/>
</dbReference>
<evidence type="ECO:0000259" key="8">
    <source>
        <dbReference type="PROSITE" id="PS50075"/>
    </source>
</evidence>
<evidence type="ECO:0000256" key="3">
    <source>
        <dbReference type="ARBA" id="ARBA00022553"/>
    </source>
</evidence>
<dbReference type="Gene3D" id="6.10.140.1830">
    <property type="match status" value="1"/>
</dbReference>
<dbReference type="SUPFAM" id="SSF51735">
    <property type="entry name" value="NAD(P)-binding Rossmann-fold domains"/>
    <property type="match status" value="2"/>
</dbReference>
<dbReference type="SUPFAM" id="SSF47336">
    <property type="entry name" value="ACP-like"/>
    <property type="match status" value="1"/>
</dbReference>
<dbReference type="CDD" id="cd08952">
    <property type="entry name" value="KR_1_SDR_x"/>
    <property type="match status" value="1"/>
</dbReference>
<comment type="cofactor">
    <cofactor evidence="1">
        <name>pantetheine 4'-phosphate</name>
        <dbReference type="ChEBI" id="CHEBI:47942"/>
    </cofactor>
</comment>
<dbReference type="SMART" id="SM00827">
    <property type="entry name" value="PKS_AT"/>
    <property type="match status" value="1"/>
</dbReference>
<keyword evidence="3" id="KW-0597">Phosphoprotein</keyword>
<gene>
    <name evidence="10" type="ORF">ACFFQA_36080</name>
</gene>
<dbReference type="PROSITE" id="PS52004">
    <property type="entry name" value="KS3_2"/>
    <property type="match status" value="1"/>
</dbReference>
<dbReference type="Pfam" id="PF08659">
    <property type="entry name" value="KR"/>
    <property type="match status" value="1"/>
</dbReference>
<evidence type="ECO:0000259" key="9">
    <source>
        <dbReference type="PROSITE" id="PS52004"/>
    </source>
</evidence>
<dbReference type="InterPro" id="IPR016039">
    <property type="entry name" value="Thiolase-like"/>
</dbReference>
<dbReference type="InterPro" id="IPR014031">
    <property type="entry name" value="Ketoacyl_synth_C"/>
</dbReference>
<dbReference type="InterPro" id="IPR013968">
    <property type="entry name" value="PKS_KR"/>
</dbReference>
<dbReference type="InterPro" id="IPR016035">
    <property type="entry name" value="Acyl_Trfase/lysoPLipase"/>
</dbReference>
<dbReference type="InterPro" id="IPR036291">
    <property type="entry name" value="NAD(P)-bd_dom_sf"/>
</dbReference>
<dbReference type="Pfam" id="PF18369">
    <property type="entry name" value="PKS_DE"/>
    <property type="match status" value="1"/>
</dbReference>
<dbReference type="SUPFAM" id="SSF55048">
    <property type="entry name" value="Probable ACP-binding domain of malonyl-CoA ACP transacylase"/>
    <property type="match status" value="1"/>
</dbReference>
<dbReference type="PROSITE" id="PS00606">
    <property type="entry name" value="KS3_1"/>
    <property type="match status" value="1"/>
</dbReference>
<keyword evidence="4" id="KW-0808">Transferase</keyword>
<comment type="caution">
    <text evidence="10">The sequence shown here is derived from an EMBL/GenBank/DDBJ whole genome shotgun (WGS) entry which is preliminary data.</text>
</comment>
<dbReference type="Pfam" id="PF16197">
    <property type="entry name" value="KAsynt_C_assoc"/>
    <property type="match status" value="1"/>
</dbReference>
<dbReference type="InterPro" id="IPR020841">
    <property type="entry name" value="PKS_Beta-ketoAc_synthase_dom"/>
</dbReference>
<dbReference type="PANTHER" id="PTHR43775:SF51">
    <property type="entry name" value="INACTIVE PHENOLPHTHIOCEROL SYNTHESIS POLYKETIDE SYNTHASE TYPE I PKS1-RELATED"/>
    <property type="match status" value="1"/>
</dbReference>
<dbReference type="SMART" id="SM00823">
    <property type="entry name" value="PKS_PP"/>
    <property type="match status" value="1"/>
</dbReference>
<dbReference type="NCBIfam" id="NF045894">
    <property type="entry name" value="PKS_plus_SDR"/>
    <property type="match status" value="1"/>
</dbReference>
<dbReference type="InterPro" id="IPR057326">
    <property type="entry name" value="KR_dom"/>
</dbReference>
<dbReference type="InterPro" id="IPR050091">
    <property type="entry name" value="PKS_NRPS_Biosynth_Enz"/>
</dbReference>
<feature type="domain" description="Carrier" evidence="8">
    <location>
        <begin position="1446"/>
        <end position="1523"/>
    </location>
</feature>
<keyword evidence="11" id="KW-1185">Reference proteome</keyword>
<dbReference type="InterPro" id="IPR018201">
    <property type="entry name" value="Ketoacyl_synth_AS"/>
</dbReference>
<keyword evidence="2" id="KW-0596">Phosphopantetheine</keyword>
<evidence type="ECO:0000313" key="11">
    <source>
        <dbReference type="Proteomes" id="UP001589693"/>
    </source>
</evidence>
<evidence type="ECO:0000256" key="7">
    <source>
        <dbReference type="ARBA" id="ARBA00023315"/>
    </source>
</evidence>